<proteinExistence type="predicted"/>
<evidence type="ECO:0000313" key="2">
    <source>
        <dbReference type="EMBL" id="CAA9556447.1"/>
    </source>
</evidence>
<name>A0A6J4UUB7_9BACT</name>
<dbReference type="AlphaFoldDB" id="A0A6J4UUB7"/>
<gene>
    <name evidence="2" type="ORF">AVDCRST_MAG19-1252</name>
</gene>
<protein>
    <submittedName>
        <fullName evidence="2">Uncharacterized protein</fullName>
    </submittedName>
</protein>
<organism evidence="2">
    <name type="scientific">uncultured Thermomicrobiales bacterium</name>
    <dbReference type="NCBI Taxonomy" id="1645740"/>
    <lineage>
        <taxon>Bacteria</taxon>
        <taxon>Pseudomonadati</taxon>
        <taxon>Thermomicrobiota</taxon>
        <taxon>Thermomicrobia</taxon>
        <taxon>Thermomicrobiales</taxon>
        <taxon>environmental samples</taxon>
    </lineage>
</organism>
<evidence type="ECO:0000256" key="1">
    <source>
        <dbReference type="SAM" id="MobiDB-lite"/>
    </source>
</evidence>
<accession>A0A6J4UUB7</accession>
<feature type="non-terminal residue" evidence="2">
    <location>
        <position position="22"/>
    </location>
</feature>
<feature type="non-terminal residue" evidence="2">
    <location>
        <position position="1"/>
    </location>
</feature>
<feature type="region of interest" description="Disordered" evidence="1">
    <location>
        <begin position="1"/>
        <end position="22"/>
    </location>
</feature>
<reference evidence="2" key="1">
    <citation type="submission" date="2020-02" db="EMBL/GenBank/DDBJ databases">
        <authorList>
            <person name="Meier V. D."/>
        </authorList>
    </citation>
    <scope>NUCLEOTIDE SEQUENCE</scope>
    <source>
        <strain evidence="2">AVDCRST_MAG19</strain>
    </source>
</reference>
<sequence length="22" mass="2316">GVHGVRGQTAPGRRGACRPRAR</sequence>
<dbReference type="EMBL" id="CADCWL010000055">
    <property type="protein sequence ID" value="CAA9556447.1"/>
    <property type="molecule type" value="Genomic_DNA"/>
</dbReference>